<dbReference type="EMBL" id="UGSC01000001">
    <property type="protein sequence ID" value="SUA69696.1"/>
    <property type="molecule type" value="Genomic_DNA"/>
</dbReference>
<keyword evidence="1" id="KW-1133">Transmembrane helix</keyword>
<evidence type="ECO:0000313" key="2">
    <source>
        <dbReference type="EMBL" id="SUA69696.1"/>
    </source>
</evidence>
<dbReference type="AlphaFoldDB" id="A0A378XXE7"/>
<keyword evidence="1" id="KW-0472">Membrane</keyword>
<evidence type="ECO:0000313" key="3">
    <source>
        <dbReference type="Proteomes" id="UP000254400"/>
    </source>
</evidence>
<name>A0A378XXE7_PAEPO</name>
<sequence length="47" mass="5424">MHKEEKGKLVVTVINGQKHIRLEVAILATFFVYSILLNVSYEAEHRV</sequence>
<gene>
    <name evidence="2" type="ORF">NCTC10343_02561</name>
</gene>
<reference evidence="2 3" key="1">
    <citation type="submission" date="2018-06" db="EMBL/GenBank/DDBJ databases">
        <authorList>
            <consortium name="Pathogen Informatics"/>
            <person name="Doyle S."/>
        </authorList>
    </citation>
    <scope>NUCLEOTIDE SEQUENCE [LARGE SCALE GENOMIC DNA]</scope>
    <source>
        <strain evidence="2 3">NCTC10343</strain>
    </source>
</reference>
<accession>A0A378XXE7</accession>
<organism evidence="2 3">
    <name type="scientific">Paenibacillus polymyxa</name>
    <name type="common">Bacillus polymyxa</name>
    <dbReference type="NCBI Taxonomy" id="1406"/>
    <lineage>
        <taxon>Bacteria</taxon>
        <taxon>Bacillati</taxon>
        <taxon>Bacillota</taxon>
        <taxon>Bacilli</taxon>
        <taxon>Bacillales</taxon>
        <taxon>Paenibacillaceae</taxon>
        <taxon>Paenibacillus</taxon>
    </lineage>
</organism>
<protein>
    <submittedName>
        <fullName evidence="2">Uncharacterized protein</fullName>
    </submittedName>
</protein>
<keyword evidence="1" id="KW-0812">Transmembrane</keyword>
<proteinExistence type="predicted"/>
<feature type="transmembrane region" description="Helical" evidence="1">
    <location>
        <begin position="20"/>
        <end position="41"/>
    </location>
</feature>
<dbReference type="Proteomes" id="UP000254400">
    <property type="component" value="Unassembled WGS sequence"/>
</dbReference>
<evidence type="ECO:0000256" key="1">
    <source>
        <dbReference type="SAM" id="Phobius"/>
    </source>
</evidence>